<gene>
    <name evidence="8" type="ORF">DSM101010T_21310</name>
</gene>
<protein>
    <submittedName>
        <fullName evidence="8">MFS transporter</fullName>
    </submittedName>
</protein>
<keyword evidence="4 6" id="KW-1133">Transmembrane helix</keyword>
<dbReference type="InterPro" id="IPR011701">
    <property type="entry name" value="MFS"/>
</dbReference>
<evidence type="ECO:0000256" key="1">
    <source>
        <dbReference type="ARBA" id="ARBA00004651"/>
    </source>
</evidence>
<evidence type="ECO:0000313" key="9">
    <source>
        <dbReference type="Proteomes" id="UP000503840"/>
    </source>
</evidence>
<feature type="transmembrane region" description="Helical" evidence="6">
    <location>
        <begin position="315"/>
        <end position="335"/>
    </location>
</feature>
<dbReference type="InterPro" id="IPR036259">
    <property type="entry name" value="MFS_trans_sf"/>
</dbReference>
<dbReference type="Gene3D" id="1.20.1250.20">
    <property type="entry name" value="MFS general substrate transporter like domains"/>
    <property type="match status" value="2"/>
</dbReference>
<dbReference type="Pfam" id="PF07690">
    <property type="entry name" value="MFS_1"/>
    <property type="match status" value="1"/>
</dbReference>
<feature type="transmembrane region" description="Helical" evidence="6">
    <location>
        <begin position="341"/>
        <end position="362"/>
    </location>
</feature>
<name>A0A7J0BJ89_9BACT</name>
<keyword evidence="5 6" id="KW-0472">Membrane</keyword>
<dbReference type="AlphaFoldDB" id="A0A7J0BJ89"/>
<dbReference type="Proteomes" id="UP000503840">
    <property type="component" value="Unassembled WGS sequence"/>
</dbReference>
<dbReference type="SUPFAM" id="SSF103473">
    <property type="entry name" value="MFS general substrate transporter"/>
    <property type="match status" value="1"/>
</dbReference>
<evidence type="ECO:0000256" key="6">
    <source>
        <dbReference type="SAM" id="Phobius"/>
    </source>
</evidence>
<keyword evidence="9" id="KW-1185">Reference proteome</keyword>
<keyword evidence="3 6" id="KW-0812">Transmembrane</keyword>
<reference evidence="8 9" key="1">
    <citation type="submission" date="2020-05" db="EMBL/GenBank/DDBJ databases">
        <title>Draft genome sequence of Desulfovibrio sp. strain HN2T.</title>
        <authorList>
            <person name="Ueno A."/>
            <person name="Tamazawa S."/>
            <person name="Tamamura S."/>
            <person name="Murakami T."/>
            <person name="Kiyama T."/>
            <person name="Inomata H."/>
            <person name="Amano Y."/>
            <person name="Miyakawa K."/>
            <person name="Tamaki H."/>
            <person name="Naganuma T."/>
            <person name="Kaneko K."/>
        </authorList>
    </citation>
    <scope>NUCLEOTIDE SEQUENCE [LARGE SCALE GENOMIC DNA]</scope>
    <source>
        <strain evidence="8 9">HN2</strain>
    </source>
</reference>
<comment type="caution">
    <text evidence="8">The sequence shown here is derived from an EMBL/GenBank/DDBJ whole genome shotgun (WGS) entry which is preliminary data.</text>
</comment>
<feature type="transmembrane region" description="Helical" evidence="6">
    <location>
        <begin position="192"/>
        <end position="210"/>
    </location>
</feature>
<dbReference type="EMBL" id="BLVO01000013">
    <property type="protein sequence ID" value="GFM33766.1"/>
    <property type="molecule type" value="Genomic_DNA"/>
</dbReference>
<feature type="transmembrane region" description="Helical" evidence="6">
    <location>
        <begin position="258"/>
        <end position="277"/>
    </location>
</feature>
<evidence type="ECO:0000256" key="4">
    <source>
        <dbReference type="ARBA" id="ARBA00022989"/>
    </source>
</evidence>
<feature type="transmembrane region" description="Helical" evidence="6">
    <location>
        <begin position="283"/>
        <end position="303"/>
    </location>
</feature>
<dbReference type="InterPro" id="IPR020846">
    <property type="entry name" value="MFS_dom"/>
</dbReference>
<dbReference type="GO" id="GO:0022857">
    <property type="term" value="F:transmembrane transporter activity"/>
    <property type="evidence" value="ECO:0007669"/>
    <property type="project" value="InterPro"/>
</dbReference>
<feature type="transmembrane region" description="Helical" evidence="6">
    <location>
        <begin position="124"/>
        <end position="143"/>
    </location>
</feature>
<dbReference type="GO" id="GO:0005886">
    <property type="term" value="C:plasma membrane"/>
    <property type="evidence" value="ECO:0007669"/>
    <property type="project" value="UniProtKB-SubCell"/>
</dbReference>
<comment type="subcellular location">
    <subcellularLocation>
        <location evidence="1">Cell membrane</location>
        <topology evidence="1">Multi-pass membrane protein</topology>
    </subcellularLocation>
</comment>
<keyword evidence="2" id="KW-1003">Cell membrane</keyword>
<feature type="transmembrane region" description="Helical" evidence="6">
    <location>
        <begin position="149"/>
        <end position="166"/>
    </location>
</feature>
<evidence type="ECO:0000313" key="8">
    <source>
        <dbReference type="EMBL" id="GFM33766.1"/>
    </source>
</evidence>
<evidence type="ECO:0000256" key="2">
    <source>
        <dbReference type="ARBA" id="ARBA00022475"/>
    </source>
</evidence>
<feature type="domain" description="Major facilitator superfamily (MFS) profile" evidence="7">
    <location>
        <begin position="1"/>
        <end position="370"/>
    </location>
</feature>
<dbReference type="PANTHER" id="PTHR43124">
    <property type="entry name" value="PURINE EFFLUX PUMP PBUE"/>
    <property type="match status" value="1"/>
</dbReference>
<proteinExistence type="predicted"/>
<dbReference type="PROSITE" id="PS50850">
    <property type="entry name" value="MFS"/>
    <property type="match status" value="1"/>
</dbReference>
<accession>A0A7J0BJ89</accession>
<evidence type="ECO:0000256" key="3">
    <source>
        <dbReference type="ARBA" id="ARBA00022692"/>
    </source>
</evidence>
<feature type="transmembrane region" description="Helical" evidence="6">
    <location>
        <begin position="30"/>
        <end position="52"/>
    </location>
</feature>
<feature type="transmembrane region" description="Helical" evidence="6">
    <location>
        <begin position="84"/>
        <end position="103"/>
    </location>
</feature>
<feature type="transmembrane region" description="Helical" evidence="6">
    <location>
        <begin position="230"/>
        <end position="249"/>
    </location>
</feature>
<sequence length="374" mass="40176">MFFLNQTSRMLLAPMLVPLQDEFNLSYTDAGALLLFTSAGNAFSVFCSGFLSSRLRHRYVIPLSIGCYGLALTFLSFASSLDELRIGFTLCGMSGGMYFPSGLAALGSIADRKDWGKTISVHELAPNLAFIVAPTFAEIALQFTDWRGALQAMGGIAVTGALLFLFKGRGGNFHGEPPGKSTVPSLLKRRETWLFVLIIGVAVAMEWAPYSIMPLFLVNAEGMDRTSANALMAVTRIPTPFMALAGGWLTDRMGEERILFISFAGSVVAVMLVPAVHGQWLTMTLFMQAALPPLMFPAIFKMFANAFLPAERSLVLSMTMPLVAFLAAGGAPAMIGFCGDLGSFGAGFIILGLAGVVCLPAIRNFGRMTSQLDR</sequence>
<organism evidence="8 9">
    <name type="scientific">Desulfovibrio subterraneus</name>
    <dbReference type="NCBI Taxonomy" id="2718620"/>
    <lineage>
        <taxon>Bacteria</taxon>
        <taxon>Pseudomonadati</taxon>
        <taxon>Thermodesulfobacteriota</taxon>
        <taxon>Desulfovibrionia</taxon>
        <taxon>Desulfovibrionales</taxon>
        <taxon>Desulfovibrionaceae</taxon>
        <taxon>Desulfovibrio</taxon>
    </lineage>
</organism>
<feature type="transmembrane region" description="Helical" evidence="6">
    <location>
        <begin position="59"/>
        <end position="78"/>
    </location>
</feature>
<evidence type="ECO:0000256" key="5">
    <source>
        <dbReference type="ARBA" id="ARBA00023136"/>
    </source>
</evidence>
<evidence type="ECO:0000259" key="7">
    <source>
        <dbReference type="PROSITE" id="PS50850"/>
    </source>
</evidence>
<dbReference type="InterPro" id="IPR050189">
    <property type="entry name" value="MFS_Efflux_Transporters"/>
</dbReference>
<dbReference type="PANTHER" id="PTHR43124:SF3">
    <property type="entry name" value="CHLORAMPHENICOL EFFLUX PUMP RV0191"/>
    <property type="match status" value="1"/>
</dbReference>